<evidence type="ECO:0000256" key="5">
    <source>
        <dbReference type="ARBA" id="ARBA00023315"/>
    </source>
</evidence>
<dbReference type="InterPro" id="IPR016181">
    <property type="entry name" value="Acyl_CoA_acyltransferase"/>
</dbReference>
<dbReference type="GO" id="GO:0043810">
    <property type="term" value="F:ornithine-acyl [acyl carrier protein] N-acyltransferase activity"/>
    <property type="evidence" value="ECO:0007669"/>
    <property type="project" value="UniProtKB-EC"/>
</dbReference>
<evidence type="ECO:0000256" key="6">
    <source>
        <dbReference type="ARBA" id="ARBA00038095"/>
    </source>
</evidence>
<sequence>MQVFEKGRYRVRLATSPEDLAAAQALRWRAFVGARGGARGEARGGAEAPAESALDADDFDAICRHVLVEEIAGGRLVCCFRLLPLKDGSEIGRSYSAQYYELDALRDFNGPMVEMGRFCIDPEVTDPDILRLAWGAMTRFVDEAGVEMLFGCSSFMGTDWEGYADAFAVLAERHLAPKRWWPRVKAPKVVRYARALIGRRGDPKQAMLKMPPLLRTYLMMGGWVSDHAVVDTDLNTLHVFTGLEIRAIPPARARALRLVAG</sequence>
<dbReference type="InterPro" id="IPR052351">
    <property type="entry name" value="Ornithine_N-alpha-AT"/>
</dbReference>
<dbReference type="KEGG" id="rhp:LPB142_10730"/>
<dbReference type="GO" id="GO:0006629">
    <property type="term" value="P:lipid metabolic process"/>
    <property type="evidence" value="ECO:0007669"/>
    <property type="project" value="UniProtKB-KW"/>
</dbReference>
<keyword evidence="3 11" id="KW-0808">Transferase</keyword>
<organism evidence="11 12">
    <name type="scientific">Rhodobacter xanthinilyticus</name>
    <dbReference type="NCBI Taxonomy" id="1850250"/>
    <lineage>
        <taxon>Bacteria</taxon>
        <taxon>Pseudomonadati</taxon>
        <taxon>Pseudomonadota</taxon>
        <taxon>Alphaproteobacteria</taxon>
        <taxon>Rhodobacterales</taxon>
        <taxon>Rhodobacter group</taxon>
        <taxon>Rhodobacter</taxon>
    </lineage>
</organism>
<comment type="function">
    <text evidence="9">Catalyzes the first step in the biosynthesis of ornithine lipids, which are phosphorus-free membrane lipids. Catalyzes the 3-hydroxyacyl-acyl carrier protein-dependent acylation of ornithine to form lyso-ornithine lipid (LOL).</text>
</comment>
<name>A0A1D9MGY1_9RHOB</name>
<dbReference type="Gene3D" id="3.40.630.30">
    <property type="match status" value="1"/>
</dbReference>
<evidence type="ECO:0000256" key="1">
    <source>
        <dbReference type="ARBA" id="ARBA00005189"/>
    </source>
</evidence>
<keyword evidence="4" id="KW-0443">Lipid metabolism</keyword>
<reference evidence="11 12" key="1">
    <citation type="submission" date="2016-10" db="EMBL/GenBank/DDBJ databases">
        <title>Rhodobacter sp. LPB0142, isolated from sea water.</title>
        <authorList>
            <person name="Kim E."/>
            <person name="Yi H."/>
        </authorList>
    </citation>
    <scope>NUCLEOTIDE SEQUENCE [LARGE SCALE GENOMIC DNA]</scope>
    <source>
        <strain evidence="11 12">LPB0142</strain>
    </source>
</reference>
<evidence type="ECO:0000313" key="11">
    <source>
        <dbReference type="EMBL" id="AOZ71018.1"/>
    </source>
</evidence>
<dbReference type="EC" id="2.3.2.30" evidence="7"/>
<comment type="catalytic activity">
    <reaction evidence="10">
        <text>a (3R)-hydroxyacyl-[ACP] + L-ornithine = a lyso-ornithine lipid + holo-[ACP] + H(+)</text>
        <dbReference type="Rhea" id="RHEA:20633"/>
        <dbReference type="Rhea" id="RHEA-COMP:9685"/>
        <dbReference type="Rhea" id="RHEA-COMP:9945"/>
        <dbReference type="ChEBI" id="CHEBI:15378"/>
        <dbReference type="ChEBI" id="CHEBI:46911"/>
        <dbReference type="ChEBI" id="CHEBI:64479"/>
        <dbReference type="ChEBI" id="CHEBI:78827"/>
        <dbReference type="ChEBI" id="CHEBI:138482"/>
        <dbReference type="EC" id="2.3.2.30"/>
    </reaction>
    <physiologicalReaction direction="left-to-right" evidence="10">
        <dbReference type="Rhea" id="RHEA:20634"/>
    </physiologicalReaction>
</comment>
<dbReference type="AlphaFoldDB" id="A0A1D9MGY1"/>
<dbReference type="STRING" id="1850250.LPB142_10730"/>
<evidence type="ECO:0000256" key="9">
    <source>
        <dbReference type="ARBA" id="ARBA00045724"/>
    </source>
</evidence>
<protein>
    <recommendedName>
        <fullName evidence="8">L-ornithine N(alpha)-acyltransferase</fullName>
        <ecNumber evidence="7">2.3.2.30</ecNumber>
    </recommendedName>
</protein>
<comment type="similarity">
    <text evidence="6">Belongs to the acetyltransferase family. OlsB subfamily.</text>
</comment>
<dbReference type="RefSeq" id="WP_071167223.1">
    <property type="nucleotide sequence ID" value="NZ_CP017781.1"/>
</dbReference>
<keyword evidence="12" id="KW-1185">Reference proteome</keyword>
<evidence type="ECO:0000256" key="3">
    <source>
        <dbReference type="ARBA" id="ARBA00022679"/>
    </source>
</evidence>
<dbReference type="SUPFAM" id="SSF55729">
    <property type="entry name" value="Acyl-CoA N-acyltransferases (Nat)"/>
    <property type="match status" value="1"/>
</dbReference>
<evidence type="ECO:0000256" key="10">
    <source>
        <dbReference type="ARBA" id="ARBA00047785"/>
    </source>
</evidence>
<dbReference type="Pfam" id="PF13444">
    <property type="entry name" value="Acetyltransf_5"/>
    <property type="match status" value="1"/>
</dbReference>
<accession>A0A1D9MGY1</accession>
<evidence type="ECO:0000313" key="12">
    <source>
        <dbReference type="Proteomes" id="UP000176562"/>
    </source>
</evidence>
<dbReference type="EMBL" id="CP017781">
    <property type="protein sequence ID" value="AOZ71018.1"/>
    <property type="molecule type" value="Genomic_DNA"/>
</dbReference>
<comment type="pathway">
    <text evidence="1">Lipid metabolism.</text>
</comment>
<keyword evidence="5 11" id="KW-0012">Acyltransferase</keyword>
<gene>
    <name evidence="11" type="ORF">LPB142_10730</name>
</gene>
<proteinExistence type="inferred from homology"/>
<evidence type="ECO:0000256" key="2">
    <source>
        <dbReference type="ARBA" id="ARBA00022516"/>
    </source>
</evidence>
<evidence type="ECO:0000256" key="8">
    <source>
        <dbReference type="ARBA" id="ARBA00039866"/>
    </source>
</evidence>
<dbReference type="Proteomes" id="UP000176562">
    <property type="component" value="Chromosome"/>
</dbReference>
<evidence type="ECO:0000256" key="7">
    <source>
        <dbReference type="ARBA" id="ARBA00039058"/>
    </source>
</evidence>
<dbReference type="PANTHER" id="PTHR37323">
    <property type="entry name" value="GCN5-RELATED N-ACETYLTRANSFERASE"/>
    <property type="match status" value="1"/>
</dbReference>
<evidence type="ECO:0000256" key="4">
    <source>
        <dbReference type="ARBA" id="ARBA00023098"/>
    </source>
</evidence>
<keyword evidence="2" id="KW-0444">Lipid biosynthesis</keyword>
<dbReference type="PANTHER" id="PTHR37323:SF1">
    <property type="entry name" value="L-ORNITHINE N(ALPHA)-ACYLTRANSFERASE"/>
    <property type="match status" value="1"/>
</dbReference>